<reference evidence="3" key="1">
    <citation type="journal article" date="2019" name="Int. J. Syst. Evol. Microbiol.">
        <title>The Global Catalogue of Microorganisms (GCM) 10K type strain sequencing project: providing services to taxonomists for standard genome sequencing and annotation.</title>
        <authorList>
            <consortium name="The Broad Institute Genomics Platform"/>
            <consortium name="The Broad Institute Genome Sequencing Center for Infectious Disease"/>
            <person name="Wu L."/>
            <person name="Ma J."/>
        </authorList>
    </citation>
    <scope>NUCLEOTIDE SEQUENCE [LARGE SCALE GENOMIC DNA]</scope>
    <source>
        <strain evidence="3">LMG 24813</strain>
    </source>
</reference>
<dbReference type="InterPro" id="IPR050266">
    <property type="entry name" value="AB_hydrolase_sf"/>
</dbReference>
<dbReference type="InterPro" id="IPR000073">
    <property type="entry name" value="AB_hydrolase_1"/>
</dbReference>
<accession>A0ABV8P564</accession>
<dbReference type="PANTHER" id="PTHR43798">
    <property type="entry name" value="MONOACYLGLYCEROL LIPASE"/>
    <property type="match status" value="1"/>
</dbReference>
<organism evidence="2 3">
    <name type="scientific">Candidimonas humi</name>
    <dbReference type="NCBI Taxonomy" id="683355"/>
    <lineage>
        <taxon>Bacteria</taxon>
        <taxon>Pseudomonadati</taxon>
        <taxon>Pseudomonadota</taxon>
        <taxon>Betaproteobacteria</taxon>
        <taxon>Burkholderiales</taxon>
        <taxon>Alcaligenaceae</taxon>
        <taxon>Candidimonas</taxon>
    </lineage>
</organism>
<keyword evidence="3" id="KW-1185">Reference proteome</keyword>
<sequence>MSNNTVTFEPITGRYLRLDLLGKTHRVYVEEAGSGIPLLCLHTAGSDSRQYRALMNDTRINSRFRVICFDLPWHGKSSPPAGWQEGPYRLTSHDYTEIIRTMAAALALDRPVVMGCSIGGRIVLHLALHHAKEFRGLIGLQSGAHVDPYYDLDWLHRPDVHGGEVCAGIVSGLVGPSSPEEHRWETLWHYMQGGPGVFKGDLHFYTADGDIRSDVSRIDTQDCPLWLLTGEYDYSCTPEDTASLASSVKGSNWQVMKGMGHFPMSEDPERFIRYLLPVLEQITA</sequence>
<feature type="domain" description="AB hydrolase-1" evidence="1">
    <location>
        <begin position="37"/>
        <end position="142"/>
    </location>
</feature>
<keyword evidence="2" id="KW-0378">Hydrolase</keyword>
<proteinExistence type="predicted"/>
<dbReference type="Pfam" id="PF00561">
    <property type="entry name" value="Abhydrolase_1"/>
    <property type="match status" value="1"/>
</dbReference>
<protein>
    <submittedName>
        <fullName evidence="2">Alpha/beta fold hydrolase</fullName>
    </submittedName>
</protein>
<evidence type="ECO:0000313" key="3">
    <source>
        <dbReference type="Proteomes" id="UP001595848"/>
    </source>
</evidence>
<gene>
    <name evidence="2" type="ORF">ACFOY1_19685</name>
</gene>
<dbReference type="Proteomes" id="UP001595848">
    <property type="component" value="Unassembled WGS sequence"/>
</dbReference>
<dbReference type="GO" id="GO:0016787">
    <property type="term" value="F:hydrolase activity"/>
    <property type="evidence" value="ECO:0007669"/>
    <property type="project" value="UniProtKB-KW"/>
</dbReference>
<name>A0ABV8P564_9BURK</name>
<dbReference type="EMBL" id="JBHSBV010000009">
    <property type="protein sequence ID" value="MFC4203178.1"/>
    <property type="molecule type" value="Genomic_DNA"/>
</dbReference>
<comment type="caution">
    <text evidence="2">The sequence shown here is derived from an EMBL/GenBank/DDBJ whole genome shotgun (WGS) entry which is preliminary data.</text>
</comment>
<evidence type="ECO:0000313" key="2">
    <source>
        <dbReference type="EMBL" id="MFC4203178.1"/>
    </source>
</evidence>
<evidence type="ECO:0000259" key="1">
    <source>
        <dbReference type="Pfam" id="PF00561"/>
    </source>
</evidence>
<dbReference type="RefSeq" id="WP_217963007.1">
    <property type="nucleotide sequence ID" value="NZ_JAHTBN010000001.1"/>
</dbReference>